<keyword evidence="1 5" id="KW-0378">Hydrolase</keyword>
<dbReference type="InterPro" id="IPR017853">
    <property type="entry name" value="GH"/>
</dbReference>
<comment type="caution">
    <text evidence="5">The sequence shown here is derived from an EMBL/GenBank/DDBJ whole genome shotgun (WGS) entry which is preliminary data.</text>
</comment>
<keyword evidence="2" id="KW-0326">Glycosidase</keyword>
<dbReference type="Pfam" id="PF00128">
    <property type="entry name" value="Alpha-amylase"/>
    <property type="match status" value="1"/>
</dbReference>
<sequence>MRKSLYARAAVIVAAMALFVSGLTGAIAAPAPASAADGPCIDNPFGERAIYLRGGFSSWNALPAYQLVYDCNRFELLLELSGSSSFKVADADWSADADFGGGAAGSELTAGVPLPLTLHGSNLTFAFDGTQEVVLDVSASAQAPTLTITQCPAAPLGDALLAMTGSANDGRPAPTDYFVYSCDAYYLNVDLDGTETFTIADPLGPAAATFGAADAEHDVVTAGEPFPLVSAEDAGEVVPLEFGFTGEHTLRVGFEGEDAQPVLTIGARTFVNPGIPLPVTDPVLRRVRFDSRDATFKSPFGANPVGTPIEFAIEAPAGLDSATLVVETRVLEGNQELLEYREPVRIPLTRQPAADVERWTATHTFEDVSVYGYYVELVNGERTYVYENNSDTIYWTLERGSGGTGEVAFLPTDRSEIRRYRHTSYSPDFTVPEWAADAVYYYVFPERFRNGDTSNDPRADQDTYLDGPVEVHDDWLDTPWVPGDADGSTSDDDQYNNDFFGGDLAGIIEKLDYLAGLGVNTLYINPIFEAGSNHKYDTADYLSVDDSFGTNEDVSRLTQEAEERGIRVVLDTSLNHTGSDSVYFDRYANFDSLGAFEGATITPQSPYADWYTFFPEETEPDRQYAGWVGISTLPELTESDSFKDFAFRGPDSVMSTWQDRGVDGWRMDVAPWVTDEFWREWRTAVKAKDPDALTIAETWFDSSKYFLGDTFDTTMNYIFRNSVLDYADGRDAGEMYQNIELMREAYPPQAFQALMNLLSTHDSARALYQFGYTGEATPPEQVAEAKQRLRLAVLFQMTFPGAPTVFYGDEVGLTGGEDPFNRATYPWADQGGDPDAELLDDVTDLIALRNDNEVLRRGSLGAPLHVDEHLVVLLRELDEARAVTAYNNDTVPHTVTVDVPADGRTYTDALTGAVSTPADGKLTVTVPALYGAVLLTQSAPSLQALQADLEAAIAAGEVTGPVSRRLTQDLGLAARHLEAGRTRSAVRQLERFIDHLESPGRHSTVSPEAEARLRSQAEALIAAWSSS</sequence>
<feature type="chain" id="PRO_5039238116" evidence="3">
    <location>
        <begin position="36"/>
        <end position="1027"/>
    </location>
</feature>
<reference evidence="5 6" key="1">
    <citation type="submission" date="2020-05" db="EMBL/GenBank/DDBJ databases">
        <title>Genome Sequencing of Type Strains.</title>
        <authorList>
            <person name="Lemaire J.F."/>
            <person name="Inderbitzin P."/>
            <person name="Gregorio O.A."/>
            <person name="Collins S.B."/>
            <person name="Wespe N."/>
            <person name="Knight-Connoni V."/>
        </authorList>
    </citation>
    <scope>NUCLEOTIDE SEQUENCE [LARGE SCALE GENOMIC DNA]</scope>
    <source>
        <strain evidence="5 6">ATCC 25174</strain>
    </source>
</reference>
<proteinExistence type="predicted"/>
<protein>
    <submittedName>
        <fullName evidence="5">Glycoside hydrolase family 13 protein</fullName>
    </submittedName>
</protein>
<keyword evidence="6" id="KW-1185">Reference proteome</keyword>
<dbReference type="InterPro" id="IPR054470">
    <property type="entry name" value="FIMAH_dom"/>
</dbReference>
<evidence type="ECO:0000256" key="3">
    <source>
        <dbReference type="SAM" id="SignalP"/>
    </source>
</evidence>
<dbReference type="GO" id="GO:0005975">
    <property type="term" value="P:carbohydrate metabolic process"/>
    <property type="evidence" value="ECO:0007669"/>
    <property type="project" value="InterPro"/>
</dbReference>
<dbReference type="AlphaFoldDB" id="A0A7Y6A2P3"/>
<dbReference type="RefSeq" id="WP_175347726.1">
    <property type="nucleotide sequence ID" value="NZ_JABMCI010000063.1"/>
</dbReference>
<keyword evidence="3" id="KW-0732">Signal</keyword>
<evidence type="ECO:0000313" key="5">
    <source>
        <dbReference type="EMBL" id="NUU17790.1"/>
    </source>
</evidence>
<dbReference type="Proteomes" id="UP000565724">
    <property type="component" value="Unassembled WGS sequence"/>
</dbReference>
<dbReference type="Pfam" id="PF22888">
    <property type="entry name" value="FIMAH"/>
    <property type="match status" value="1"/>
</dbReference>
<organism evidence="5 6">
    <name type="scientific">Cellulomonas humilata</name>
    <dbReference type="NCBI Taxonomy" id="144055"/>
    <lineage>
        <taxon>Bacteria</taxon>
        <taxon>Bacillati</taxon>
        <taxon>Actinomycetota</taxon>
        <taxon>Actinomycetes</taxon>
        <taxon>Micrococcales</taxon>
        <taxon>Cellulomonadaceae</taxon>
        <taxon>Cellulomonas</taxon>
    </lineage>
</organism>
<dbReference type="GO" id="GO:0016798">
    <property type="term" value="F:hydrolase activity, acting on glycosyl bonds"/>
    <property type="evidence" value="ECO:0007669"/>
    <property type="project" value="UniProtKB-KW"/>
</dbReference>
<gene>
    <name evidence="5" type="ORF">HP550_11075</name>
</gene>
<dbReference type="PANTHER" id="PTHR10357:SF210">
    <property type="entry name" value="MALTODEXTRIN GLUCOSIDASE"/>
    <property type="match status" value="1"/>
</dbReference>
<evidence type="ECO:0000256" key="1">
    <source>
        <dbReference type="ARBA" id="ARBA00022801"/>
    </source>
</evidence>
<dbReference type="EMBL" id="JABMCI010000063">
    <property type="protein sequence ID" value="NUU17790.1"/>
    <property type="molecule type" value="Genomic_DNA"/>
</dbReference>
<dbReference type="Gene3D" id="3.20.20.80">
    <property type="entry name" value="Glycosidases"/>
    <property type="match status" value="1"/>
</dbReference>
<dbReference type="InterPro" id="IPR045857">
    <property type="entry name" value="O16G_dom_2"/>
</dbReference>
<dbReference type="Gene3D" id="2.60.40.1180">
    <property type="entry name" value="Golgi alpha-mannosidase II"/>
    <property type="match status" value="1"/>
</dbReference>
<dbReference type="InterPro" id="IPR006047">
    <property type="entry name" value="GH13_cat_dom"/>
</dbReference>
<name>A0A7Y6A2P3_9CELL</name>
<evidence type="ECO:0000313" key="6">
    <source>
        <dbReference type="Proteomes" id="UP000565724"/>
    </source>
</evidence>
<accession>A0A7Y6A2P3</accession>
<evidence type="ECO:0000256" key="2">
    <source>
        <dbReference type="ARBA" id="ARBA00023295"/>
    </source>
</evidence>
<feature type="domain" description="Glycosyl hydrolase family 13 catalytic" evidence="4">
    <location>
        <begin position="442"/>
        <end position="849"/>
    </location>
</feature>
<dbReference type="SMART" id="SM00642">
    <property type="entry name" value="Aamy"/>
    <property type="match status" value="1"/>
</dbReference>
<dbReference type="SUPFAM" id="SSF51011">
    <property type="entry name" value="Glycosyl hydrolase domain"/>
    <property type="match status" value="1"/>
</dbReference>
<dbReference type="Gene3D" id="3.90.400.10">
    <property type="entry name" value="Oligo-1,6-glucosidase, Domain 2"/>
    <property type="match status" value="1"/>
</dbReference>
<dbReference type="InterPro" id="IPR013780">
    <property type="entry name" value="Glyco_hydro_b"/>
</dbReference>
<feature type="signal peptide" evidence="3">
    <location>
        <begin position="1"/>
        <end position="35"/>
    </location>
</feature>
<dbReference type="PANTHER" id="PTHR10357">
    <property type="entry name" value="ALPHA-AMYLASE FAMILY MEMBER"/>
    <property type="match status" value="1"/>
</dbReference>
<evidence type="ECO:0000259" key="4">
    <source>
        <dbReference type="SMART" id="SM00642"/>
    </source>
</evidence>
<dbReference type="CDD" id="cd11338">
    <property type="entry name" value="AmyAc_CMD"/>
    <property type="match status" value="1"/>
</dbReference>
<dbReference type="SUPFAM" id="SSF51445">
    <property type="entry name" value="(Trans)glycosidases"/>
    <property type="match status" value="1"/>
</dbReference>